<dbReference type="Proteomes" id="UP000631670">
    <property type="component" value="Unassembled WGS sequence"/>
</dbReference>
<organism evidence="2 3">
    <name type="scientific">Amycolatopsis lexingtonensis</name>
    <dbReference type="NCBI Taxonomy" id="218822"/>
    <lineage>
        <taxon>Bacteria</taxon>
        <taxon>Bacillati</taxon>
        <taxon>Actinomycetota</taxon>
        <taxon>Actinomycetes</taxon>
        <taxon>Pseudonocardiales</taxon>
        <taxon>Pseudonocardiaceae</taxon>
        <taxon>Amycolatopsis</taxon>
    </lineage>
</organism>
<proteinExistence type="predicted"/>
<evidence type="ECO:0000313" key="3">
    <source>
        <dbReference type="Proteomes" id="UP000631670"/>
    </source>
</evidence>
<evidence type="ECO:0000313" key="2">
    <source>
        <dbReference type="EMBL" id="MBE1494216.1"/>
    </source>
</evidence>
<keyword evidence="1" id="KW-1133">Transmembrane helix</keyword>
<name>A0ABR9HTG1_9PSEU</name>
<accession>A0ABR9HTG1</accession>
<keyword evidence="1" id="KW-0812">Transmembrane</keyword>
<reference evidence="2 3" key="1">
    <citation type="submission" date="2020-10" db="EMBL/GenBank/DDBJ databases">
        <title>Sequencing the genomes of 1000 actinobacteria strains.</title>
        <authorList>
            <person name="Klenk H.-P."/>
        </authorList>
    </citation>
    <scope>NUCLEOTIDE SEQUENCE [LARGE SCALE GENOMIC DNA]</scope>
    <source>
        <strain evidence="2 3">DSM 44653</strain>
    </source>
</reference>
<feature type="transmembrane region" description="Helical" evidence="1">
    <location>
        <begin position="21"/>
        <end position="45"/>
    </location>
</feature>
<sequence length="217" mass="22544">MTEEFPAAAAPPPRSPFAHPVFAGLIGVIVGAVLVGVPWVVLSLLGGPSGHALTAPSSLGGLGRAQDTLAKFDVEKSKVQVARVDKADRETAARTSAAYGGAGAVVQQYQDDRLERSFQLIAVRAGSPELVAPYEDAEELGLAAPSTELVRVGAVQCLVHNDAAPVGSTPDPGRSFVTNCQRSGPDLTVALRSISAEGNRDPRELAGIVEEAWKELS</sequence>
<protein>
    <submittedName>
        <fullName evidence="2">Uncharacterized protein</fullName>
    </submittedName>
</protein>
<keyword evidence="1" id="KW-0472">Membrane</keyword>
<gene>
    <name evidence="2" type="ORF">H4696_001316</name>
</gene>
<keyword evidence="3" id="KW-1185">Reference proteome</keyword>
<evidence type="ECO:0000256" key="1">
    <source>
        <dbReference type="SAM" id="Phobius"/>
    </source>
</evidence>
<dbReference type="RefSeq" id="WP_086862600.1">
    <property type="nucleotide sequence ID" value="NZ_JADBEG010000001.1"/>
</dbReference>
<dbReference type="EMBL" id="JADBEG010000001">
    <property type="protein sequence ID" value="MBE1494216.1"/>
    <property type="molecule type" value="Genomic_DNA"/>
</dbReference>
<comment type="caution">
    <text evidence="2">The sequence shown here is derived from an EMBL/GenBank/DDBJ whole genome shotgun (WGS) entry which is preliminary data.</text>
</comment>